<evidence type="ECO:0000313" key="8">
    <source>
        <dbReference type="EMBL" id="CBK25062.2"/>
    </source>
</evidence>
<dbReference type="CDD" id="cd09009">
    <property type="entry name" value="PNP-EcPNPII_like"/>
    <property type="match status" value="1"/>
</dbReference>
<comment type="similarity">
    <text evidence="2">Belongs to the PNP/MTAP phosphorylase family.</text>
</comment>
<dbReference type="AlphaFoldDB" id="D8MAH3"/>
<dbReference type="InterPro" id="IPR035994">
    <property type="entry name" value="Nucleoside_phosphorylase_sf"/>
</dbReference>
<dbReference type="Pfam" id="PF01048">
    <property type="entry name" value="PNP_UDP_1"/>
    <property type="match status" value="1"/>
</dbReference>
<dbReference type="SUPFAM" id="SSF53167">
    <property type="entry name" value="Purine and uridine phosphorylases"/>
    <property type="match status" value="1"/>
</dbReference>
<dbReference type="UniPathway" id="UPA00606"/>
<dbReference type="EMBL" id="FN668690">
    <property type="protein sequence ID" value="CBK25062.2"/>
    <property type="molecule type" value="Genomic_DNA"/>
</dbReference>
<dbReference type="OMA" id="PEIAVIC"/>
<evidence type="ECO:0000256" key="2">
    <source>
        <dbReference type="ARBA" id="ARBA00006751"/>
    </source>
</evidence>
<dbReference type="PANTHER" id="PTHR11904">
    <property type="entry name" value="METHYLTHIOADENOSINE/PURINE NUCLEOSIDE PHOSPHORYLASE"/>
    <property type="match status" value="1"/>
</dbReference>
<dbReference type="PANTHER" id="PTHR11904:SF9">
    <property type="entry name" value="PURINE NUCLEOSIDE PHOSPHORYLASE-RELATED"/>
    <property type="match status" value="1"/>
</dbReference>
<sequence length="173" mass="19068">MGKRYHFYQGYTPAQTAIPMALMKALGIEMVILSNAAGGINSSFHVGDLMMIKDHISFLGLSGNNPLVGRNNESMGTRFPSLCNAYDDELRRIFRATVESQGQQKILQEGVYVCQSGPCYETPAECHFFRLIGCDAAGMSTVNEVLAARHLGIKVFAVSLITNIVREKSWSEK</sequence>
<reference evidence="8" key="1">
    <citation type="submission" date="2010-02" db="EMBL/GenBank/DDBJ databases">
        <title>Sequencing and annotation of the Blastocystis hominis genome.</title>
        <authorList>
            <person name="Wincker P."/>
        </authorList>
    </citation>
    <scope>NUCLEOTIDE SEQUENCE</scope>
    <source>
        <strain evidence="8">Singapore isolate B</strain>
    </source>
</reference>
<dbReference type="NCBIfam" id="TIGR01697">
    <property type="entry name" value="PNPH-PUNA-XAPA"/>
    <property type="match status" value="1"/>
</dbReference>
<gene>
    <name evidence="8" type="ORF">GSBLH_T00004704001</name>
</gene>
<dbReference type="GO" id="GO:0005737">
    <property type="term" value="C:cytoplasm"/>
    <property type="evidence" value="ECO:0007669"/>
    <property type="project" value="TreeGrafter"/>
</dbReference>
<evidence type="ECO:0000313" key="9">
    <source>
        <dbReference type="Proteomes" id="UP000008312"/>
    </source>
</evidence>
<keyword evidence="4" id="KW-0328">Glycosyltransferase</keyword>
<dbReference type="GeneID" id="24921710"/>
<feature type="domain" description="Nucleoside phosphorylase" evidence="7">
    <location>
        <begin position="10"/>
        <end position="166"/>
    </location>
</feature>
<evidence type="ECO:0000256" key="1">
    <source>
        <dbReference type="ARBA" id="ARBA00005058"/>
    </source>
</evidence>
<evidence type="ECO:0000256" key="6">
    <source>
        <dbReference type="ARBA" id="ARBA00031036"/>
    </source>
</evidence>
<dbReference type="InterPro" id="IPR000845">
    <property type="entry name" value="Nucleoside_phosphorylase_d"/>
</dbReference>
<dbReference type="InterPro" id="IPR011268">
    <property type="entry name" value="Purine_phosphorylase"/>
</dbReference>
<dbReference type="OrthoDB" id="10261782at2759"/>
<protein>
    <recommendedName>
        <fullName evidence="3">purine-nucleoside phosphorylase</fullName>
        <ecNumber evidence="3">2.4.2.1</ecNumber>
    </recommendedName>
    <alternativeName>
        <fullName evidence="6">Inosine-guanosine phosphorylase</fullName>
    </alternativeName>
</protein>
<dbReference type="RefSeq" id="XP_012899110.1">
    <property type="nucleotide sequence ID" value="XM_013043656.1"/>
</dbReference>
<dbReference type="GO" id="GO:0009116">
    <property type="term" value="P:nucleoside metabolic process"/>
    <property type="evidence" value="ECO:0007669"/>
    <property type="project" value="InterPro"/>
</dbReference>
<dbReference type="GO" id="GO:0004731">
    <property type="term" value="F:purine-nucleoside phosphorylase activity"/>
    <property type="evidence" value="ECO:0007669"/>
    <property type="project" value="UniProtKB-EC"/>
</dbReference>
<evidence type="ECO:0000256" key="3">
    <source>
        <dbReference type="ARBA" id="ARBA00011886"/>
    </source>
</evidence>
<keyword evidence="5" id="KW-0808">Transferase</keyword>
<dbReference type="Gene3D" id="3.40.50.1580">
    <property type="entry name" value="Nucleoside phosphorylase domain"/>
    <property type="match status" value="1"/>
</dbReference>
<organism evidence="8">
    <name type="scientific">Blastocystis hominis</name>
    <dbReference type="NCBI Taxonomy" id="12968"/>
    <lineage>
        <taxon>Eukaryota</taxon>
        <taxon>Sar</taxon>
        <taxon>Stramenopiles</taxon>
        <taxon>Bigyra</taxon>
        <taxon>Opalozoa</taxon>
        <taxon>Opalinata</taxon>
        <taxon>Blastocystidae</taxon>
        <taxon>Blastocystis</taxon>
    </lineage>
</organism>
<evidence type="ECO:0000259" key="7">
    <source>
        <dbReference type="Pfam" id="PF01048"/>
    </source>
</evidence>
<dbReference type="EC" id="2.4.2.1" evidence="3"/>
<name>D8MAH3_BLAHO</name>
<evidence type="ECO:0000256" key="4">
    <source>
        <dbReference type="ARBA" id="ARBA00022676"/>
    </source>
</evidence>
<accession>D8MAH3</accession>
<dbReference type="Proteomes" id="UP000008312">
    <property type="component" value="Unassembled WGS sequence"/>
</dbReference>
<proteinExistence type="inferred from homology"/>
<comment type="pathway">
    <text evidence="1">Purine metabolism; purine nucleoside salvage.</text>
</comment>
<dbReference type="InParanoid" id="D8MAH3"/>
<evidence type="ECO:0000256" key="5">
    <source>
        <dbReference type="ARBA" id="ARBA00022679"/>
    </source>
</evidence>
<keyword evidence="9" id="KW-1185">Reference proteome</keyword>